<dbReference type="GO" id="GO:0006446">
    <property type="term" value="P:regulation of translational initiation"/>
    <property type="evidence" value="ECO:0007669"/>
    <property type="project" value="TreeGrafter"/>
</dbReference>
<dbReference type="Proteomes" id="UP000295468">
    <property type="component" value="Unassembled WGS sequence"/>
</dbReference>
<dbReference type="RefSeq" id="WP_133644451.1">
    <property type="nucleotide sequence ID" value="NZ_SNYI01000002.1"/>
</dbReference>
<dbReference type="InterPro" id="IPR001498">
    <property type="entry name" value="Impact_N"/>
</dbReference>
<dbReference type="AlphaFoldDB" id="A0A4R6TPS7"/>
<gene>
    <name evidence="3" type="ORF">CLV82_2354</name>
</gene>
<dbReference type="GO" id="GO:0005737">
    <property type="term" value="C:cytoplasm"/>
    <property type="evidence" value="ECO:0007669"/>
    <property type="project" value="TreeGrafter"/>
</dbReference>
<dbReference type="SUPFAM" id="SSF54980">
    <property type="entry name" value="EF-G C-terminal domain-like"/>
    <property type="match status" value="1"/>
</dbReference>
<comment type="similarity">
    <text evidence="1">Belongs to the IMPACT family.</text>
</comment>
<dbReference type="EMBL" id="SNYI01000002">
    <property type="protein sequence ID" value="TDQ31645.1"/>
    <property type="molecule type" value="Genomic_DNA"/>
</dbReference>
<dbReference type="InterPro" id="IPR035647">
    <property type="entry name" value="EFG_III/V"/>
</dbReference>
<dbReference type="InterPro" id="IPR036956">
    <property type="entry name" value="Impact_N_sf"/>
</dbReference>
<dbReference type="Gene3D" id="3.30.230.30">
    <property type="entry name" value="Impact, N-terminal domain"/>
    <property type="match status" value="1"/>
</dbReference>
<organism evidence="3 4">
    <name type="scientific">Zeaxanthinibacter enoshimensis</name>
    <dbReference type="NCBI Taxonomy" id="392009"/>
    <lineage>
        <taxon>Bacteria</taxon>
        <taxon>Pseudomonadati</taxon>
        <taxon>Bacteroidota</taxon>
        <taxon>Flavobacteriia</taxon>
        <taxon>Flavobacteriales</taxon>
        <taxon>Flavobacteriaceae</taxon>
        <taxon>Zeaxanthinibacter</taxon>
    </lineage>
</organism>
<dbReference type="InterPro" id="IPR020568">
    <property type="entry name" value="Ribosomal_Su5_D2-typ_SF"/>
</dbReference>
<accession>A0A4R6TPS7</accession>
<dbReference type="PANTHER" id="PTHR16301">
    <property type="entry name" value="IMPACT-RELATED"/>
    <property type="match status" value="1"/>
</dbReference>
<evidence type="ECO:0000256" key="1">
    <source>
        <dbReference type="ARBA" id="ARBA00007665"/>
    </source>
</evidence>
<evidence type="ECO:0000259" key="2">
    <source>
        <dbReference type="Pfam" id="PF01205"/>
    </source>
</evidence>
<dbReference type="SUPFAM" id="SSF54211">
    <property type="entry name" value="Ribosomal protein S5 domain 2-like"/>
    <property type="match status" value="1"/>
</dbReference>
<sequence length="207" mass="23492">MENSPTDTYKTLGAASPEVLFKDRKSKFYGYAFPVRTEEEIKDIIENIRQKHKDAGHVCYAWRLGIRKKRHRANDDGEPNNSAGMPIYGQIRSYELTQVLVAVARVYGGTKLGVGGLIQAYKTAAQQALEASAIIEKTIMKEFRLRFAYPEMDKVMRTISQVDAEILSQRMEMDCTIEVAIRESEADKFIALMKPYIGVELMEIESV</sequence>
<dbReference type="PANTHER" id="PTHR16301:SF20">
    <property type="entry name" value="IMPACT FAMILY MEMBER YIGZ"/>
    <property type="match status" value="1"/>
</dbReference>
<evidence type="ECO:0000313" key="3">
    <source>
        <dbReference type="EMBL" id="TDQ31645.1"/>
    </source>
</evidence>
<reference evidence="3 4" key="1">
    <citation type="submission" date="2019-03" db="EMBL/GenBank/DDBJ databases">
        <title>Genomic Encyclopedia of Archaeal and Bacterial Type Strains, Phase II (KMG-II): from individual species to whole genera.</title>
        <authorList>
            <person name="Goeker M."/>
        </authorList>
    </citation>
    <scope>NUCLEOTIDE SEQUENCE [LARGE SCALE GENOMIC DNA]</scope>
    <source>
        <strain evidence="3 4">DSM 18435</strain>
    </source>
</reference>
<keyword evidence="4" id="KW-1185">Reference proteome</keyword>
<name>A0A4R6TPS7_9FLAO</name>
<dbReference type="Pfam" id="PF01205">
    <property type="entry name" value="Impact_N"/>
    <property type="match status" value="1"/>
</dbReference>
<dbReference type="InterPro" id="IPR023582">
    <property type="entry name" value="Impact"/>
</dbReference>
<dbReference type="OrthoDB" id="9813771at2"/>
<feature type="domain" description="Impact N-terminal" evidence="2">
    <location>
        <begin position="24"/>
        <end position="129"/>
    </location>
</feature>
<comment type="caution">
    <text evidence="3">The sequence shown here is derived from an EMBL/GenBank/DDBJ whole genome shotgun (WGS) entry which is preliminary data.</text>
</comment>
<proteinExistence type="inferred from homology"/>
<evidence type="ECO:0000313" key="4">
    <source>
        <dbReference type="Proteomes" id="UP000295468"/>
    </source>
</evidence>
<protein>
    <submittedName>
        <fullName evidence="3">Putative YigZ family protein</fullName>
    </submittedName>
</protein>